<accession>A0A094JIH4</accession>
<comment type="caution">
    <text evidence="3">The sequence shown here is derived from an EMBL/GenBank/DDBJ whole genome shotgun (WGS) entry which is preliminary data.</text>
</comment>
<dbReference type="CDD" id="cd05233">
    <property type="entry name" value="SDR_c"/>
    <property type="match status" value="1"/>
</dbReference>
<evidence type="ECO:0000256" key="1">
    <source>
        <dbReference type="ARBA" id="ARBA00006484"/>
    </source>
</evidence>
<dbReference type="STRING" id="1515746.HR45_00970"/>
<keyword evidence="2" id="KW-0560">Oxidoreductase</keyword>
<dbReference type="PRINTS" id="PR00081">
    <property type="entry name" value="GDHRDH"/>
</dbReference>
<dbReference type="Gene3D" id="3.40.50.720">
    <property type="entry name" value="NAD(P)-binding Rossmann-like Domain"/>
    <property type="match status" value="1"/>
</dbReference>
<dbReference type="GO" id="GO:0016491">
    <property type="term" value="F:oxidoreductase activity"/>
    <property type="evidence" value="ECO:0007669"/>
    <property type="project" value="UniProtKB-KW"/>
</dbReference>
<dbReference type="FunFam" id="3.40.50.720:FF:000084">
    <property type="entry name" value="Short-chain dehydrogenase reductase"/>
    <property type="match status" value="1"/>
</dbReference>
<dbReference type="Pfam" id="PF13561">
    <property type="entry name" value="adh_short_C2"/>
    <property type="match status" value="1"/>
</dbReference>
<dbReference type="InterPro" id="IPR002347">
    <property type="entry name" value="SDR_fam"/>
</dbReference>
<dbReference type="OrthoDB" id="9803628at2"/>
<dbReference type="InterPro" id="IPR036291">
    <property type="entry name" value="NAD(P)-bd_dom_sf"/>
</dbReference>
<dbReference type="EMBL" id="JPEO01000001">
    <property type="protein sequence ID" value="KFZ39002.1"/>
    <property type="molecule type" value="Genomic_DNA"/>
</dbReference>
<name>A0A094JIH4_9GAMM</name>
<dbReference type="SUPFAM" id="SSF51735">
    <property type="entry name" value="NAD(P)-binding Rossmann-fold domains"/>
    <property type="match status" value="1"/>
</dbReference>
<protein>
    <submittedName>
        <fullName evidence="3">3-oxoacyl-ACP reductase</fullName>
    </submittedName>
</protein>
<evidence type="ECO:0000313" key="4">
    <source>
        <dbReference type="Proteomes" id="UP000029264"/>
    </source>
</evidence>
<comment type="similarity">
    <text evidence="1">Belongs to the short-chain dehydrogenases/reductases (SDR) family.</text>
</comment>
<dbReference type="PANTHER" id="PTHR24321">
    <property type="entry name" value="DEHYDROGENASES, SHORT CHAIN"/>
    <property type="match status" value="1"/>
</dbReference>
<keyword evidence="4" id="KW-1185">Reference proteome</keyword>
<gene>
    <name evidence="3" type="ORF">HR45_00970</name>
</gene>
<dbReference type="PROSITE" id="PS00061">
    <property type="entry name" value="ADH_SHORT"/>
    <property type="match status" value="1"/>
</dbReference>
<proteinExistence type="inferred from homology"/>
<dbReference type="PANTHER" id="PTHR24321:SF8">
    <property type="entry name" value="ESTRADIOL 17-BETA-DEHYDROGENASE 8-RELATED"/>
    <property type="match status" value="1"/>
</dbReference>
<evidence type="ECO:0000256" key="2">
    <source>
        <dbReference type="ARBA" id="ARBA00023002"/>
    </source>
</evidence>
<dbReference type="eggNOG" id="COG1028">
    <property type="taxonomic scope" value="Bacteria"/>
</dbReference>
<dbReference type="Proteomes" id="UP000029264">
    <property type="component" value="Unassembled WGS sequence"/>
</dbReference>
<dbReference type="InterPro" id="IPR020904">
    <property type="entry name" value="Sc_DH/Rdtase_CS"/>
</dbReference>
<reference evidence="3 4" key="1">
    <citation type="submission" date="2014-06" db="EMBL/GenBank/DDBJ databases">
        <title>Shewanella sp. YQH10.</title>
        <authorList>
            <person name="Liu Y."/>
            <person name="Zeng R."/>
        </authorList>
    </citation>
    <scope>NUCLEOTIDE SEQUENCE [LARGE SCALE GENOMIC DNA]</scope>
    <source>
        <strain evidence="3 4">YQH10</strain>
    </source>
</reference>
<dbReference type="RefSeq" id="WP_037438789.1">
    <property type="nucleotide sequence ID" value="NZ_JPEO01000001.1"/>
</dbReference>
<dbReference type="AlphaFoldDB" id="A0A094JIH4"/>
<organism evidence="3 4">
    <name type="scientific">Shewanella mangrovi</name>
    <dbReference type="NCBI Taxonomy" id="1515746"/>
    <lineage>
        <taxon>Bacteria</taxon>
        <taxon>Pseudomonadati</taxon>
        <taxon>Pseudomonadota</taxon>
        <taxon>Gammaproteobacteria</taxon>
        <taxon>Alteromonadales</taxon>
        <taxon>Shewanellaceae</taxon>
        <taxon>Shewanella</taxon>
    </lineage>
</organism>
<dbReference type="PRINTS" id="PR00080">
    <property type="entry name" value="SDRFAMILY"/>
</dbReference>
<evidence type="ECO:0000313" key="3">
    <source>
        <dbReference type="EMBL" id="KFZ39002.1"/>
    </source>
</evidence>
<sequence>MSIQSKGRTRYPCLKDKSVFITGGGAGIGAVMVERFCEQGAKVSFVDIADEESLALCQSLSGKFDWDPTFIHCDIRDVAALQQAIAQVQQQQGDISVLINNAADDTRHEVEDVSVEYWDDRMAINLRPCFFTAQAVAPQMERLGGGSIINLGSISWHIKQACMPAYTTAKAGLEGLTRTLAKQFGKNHIRVNTLIPGWVITERQLSHWLTPDMMQEIQDNQCIKEKLEPDDIANATLFLASDESAMLTAQTLIVDGGWI</sequence>